<evidence type="ECO:0000259" key="2">
    <source>
        <dbReference type="Pfam" id="PF10441"/>
    </source>
</evidence>
<dbReference type="PANTHER" id="PTHR15682:SF2">
    <property type="entry name" value="UNHEALTHY RIBOSOME BIOGENESIS PROTEIN 2 HOMOLOG"/>
    <property type="match status" value="1"/>
</dbReference>
<dbReference type="OrthoDB" id="160374at2759"/>
<feature type="compositionally biased region" description="Basic and acidic residues" evidence="1">
    <location>
        <begin position="1406"/>
        <end position="1417"/>
    </location>
</feature>
<dbReference type="GO" id="GO:0042254">
    <property type="term" value="P:ribosome biogenesis"/>
    <property type="evidence" value="ECO:0007669"/>
    <property type="project" value="TreeGrafter"/>
</dbReference>
<feature type="domain" description="Nucleolar 27S pre-rRNA processing Urb2/Npa2 C-terminal" evidence="2">
    <location>
        <begin position="1294"/>
        <end position="1545"/>
    </location>
</feature>
<dbReference type="Pfam" id="PF10441">
    <property type="entry name" value="Urb2"/>
    <property type="match status" value="1"/>
</dbReference>
<dbReference type="STRING" id="35722.A0A0B7NSJ8"/>
<reference evidence="3 4" key="1">
    <citation type="submission" date="2014-09" db="EMBL/GenBank/DDBJ databases">
        <authorList>
            <person name="Ellenberger Sabrina"/>
        </authorList>
    </citation>
    <scope>NUCLEOTIDE SEQUENCE [LARGE SCALE GENOMIC DNA]</scope>
    <source>
        <strain evidence="3 4">CBS 412.66</strain>
    </source>
</reference>
<dbReference type="GO" id="GO:0005730">
    <property type="term" value="C:nucleolus"/>
    <property type="evidence" value="ECO:0007669"/>
    <property type="project" value="TreeGrafter"/>
</dbReference>
<feature type="region of interest" description="Disordered" evidence="1">
    <location>
        <begin position="1395"/>
        <end position="1418"/>
    </location>
</feature>
<accession>A0A0B7NSJ8</accession>
<evidence type="ECO:0000313" key="4">
    <source>
        <dbReference type="Proteomes" id="UP000054107"/>
    </source>
</evidence>
<dbReference type="PANTHER" id="PTHR15682">
    <property type="entry name" value="UNHEALTHY RIBOSOME BIOGENESIS PROTEIN 2 HOMOLOG"/>
    <property type="match status" value="1"/>
</dbReference>
<name>A0A0B7NSJ8_9FUNG</name>
<protein>
    <recommendedName>
        <fullName evidence="2">Nucleolar 27S pre-rRNA processing Urb2/Npa2 C-terminal domain-containing protein</fullName>
    </recommendedName>
</protein>
<dbReference type="Proteomes" id="UP000054107">
    <property type="component" value="Unassembled WGS sequence"/>
</dbReference>
<proteinExistence type="predicted"/>
<evidence type="ECO:0000256" key="1">
    <source>
        <dbReference type="SAM" id="MobiDB-lite"/>
    </source>
</evidence>
<keyword evidence="4" id="KW-1185">Reference proteome</keyword>
<dbReference type="InterPro" id="IPR018849">
    <property type="entry name" value="Urb2/Npa2_C"/>
</dbReference>
<dbReference type="InterPro" id="IPR052609">
    <property type="entry name" value="Ribosome_Biogenesis_Reg"/>
</dbReference>
<organism evidence="3 4">
    <name type="scientific">Parasitella parasitica</name>
    <dbReference type="NCBI Taxonomy" id="35722"/>
    <lineage>
        <taxon>Eukaryota</taxon>
        <taxon>Fungi</taxon>
        <taxon>Fungi incertae sedis</taxon>
        <taxon>Mucoromycota</taxon>
        <taxon>Mucoromycotina</taxon>
        <taxon>Mucoromycetes</taxon>
        <taxon>Mucorales</taxon>
        <taxon>Mucorineae</taxon>
        <taxon>Mucoraceae</taxon>
        <taxon>Parasitella</taxon>
    </lineage>
</organism>
<dbReference type="EMBL" id="LN733769">
    <property type="protein sequence ID" value="CEP18278.1"/>
    <property type="molecule type" value="Genomic_DNA"/>
</dbReference>
<gene>
    <name evidence="3" type="primary">PARPA_12580.1 scaffold 45109</name>
</gene>
<sequence length="1545" mass="175376">MSDLTSEKIAKALKGAGFSSKQKIEKAKEAWTNDAIFFPNKDDFLFDWICSAFAKPNMKKLDDCCLLQIAYWDLLIDLLQHYSERIRLDPKQSVPIVHANLVLSVSTLLQQLIESNNNDPQQRIDFYSRTYNCLEILFSDIFAASYRPAFEHVSAALDQVLTNLSTQIILCNKDSMDEKEAQAFHQLALTAQVLLKKYDTQLVLAVNQKKIFSAIVEKSLVKLLEIRRRINCISSKNDTDEISQIITDIVCHALFHEDTVLEYTSVLKDVNNTDKTISGNVKQTNYVVRLFETLEKMVKENDNKEQMLDAVDILPILLSAFLDAFRQKRNTTTIAMQDVSRMAEFGMFVYLLKILSNITESNVSVYLEYLCRLMKEFLQWNVYSSRNDDIAKSQQSVLNVIADQVVNYLADSKRLNQSLVLDVADTLLQIDLSLIESRIQAIWPSMLNPEFNAHESCMRFTKSVLNTYSASRQIDVFITDIIKNIRQIATVDVYALLKKPMFNKKFLSEFGSLVTKSMPAAQALGIFNYMKSALIASVFKNPYKPAPKKQKKTDAHAPFESVALLVALYFDEFIGALRLSQHQLLTFESSAMEIFESFVKPSIQVWMDTKENVEVTILPAMQIHSTLSATFFEAYTCKIDKEDREWLANSYLKIFSEIVELDMLGTRIATATCANNMLQHAYYTTLLQISSAQQTSNLVNAIVDFVTQSEKKTVWYNNVGWTGSILHLNTQNTVKLACWKLISDEWFEPVARFIDNSRSKRIASMIFRSLTVDINVETVVSAQSLSKTLVRSANFYEAKCFKDCSISTILHEIIELFKTKLVEASSGELPTVAANMISVVDLTRTLTIDPYDMTKLSKAVLAQQDSMDQDVNTASTNIINNISALLKLLLLFPSEYFEKNERSQALYIATLIDVWAVTFEGPEPLIRMKLSLMCRTLHLRFIGYFSVNSILGLDPNMLDWLVISHQKWSYIDLKDTANTFSSLENVTNELDLNILRKIILNAGAKQPMEQSVKYLEETSKRRVQKLGQSPVLNKSINLLRAINLTLSGRKTSDFNLSSIVYAVDTVSIISKYIITSLTRAKTTIDTISEQVKSSPEQTFHIIQEERAIFDNIKRTFHLTRLLQEYARIVGPTIDQAIEAEKLSSTLMALASPFIQFLQSALRSGKVQNDHLLNTTTEFIAAFCSILSRYQQTDATKRVLAAIWFVYTLVYNTGCKESLDVLSAAFASWIQSSSKEQYTIIFQSFVEQAEEEAANRQDVAKDQHHLGRLRKQISTFVLKMSLIAGKTTSLKYLQQLLKTLIQLTGDQSYHLNDYDASIILSCLLQVAHPTAPERFRGQMSHDIAQTIFSDICSVLSNLVSHHKDQLVYMMPPFVALVQSLLHCFKSMHVSLVSNTTAVGTRKRKHRSSDQAEKNDKNHSGRTIPLLYEFTPLDDSSAQRFARILTTIPQKQHAQQKNAKSAQTLQKIIAKHTSSILIEYFTVQADPTMSVVNPTTKSILTHALYDILDLCSESDRTYILNCLDSPGKALFKNFYTNWKDNHKYTGQ</sequence>
<evidence type="ECO:0000313" key="3">
    <source>
        <dbReference type="EMBL" id="CEP18278.1"/>
    </source>
</evidence>